<name>A0A061R3S3_9CHLO</name>
<feature type="region of interest" description="Disordered" evidence="1">
    <location>
        <begin position="272"/>
        <end position="312"/>
    </location>
</feature>
<proteinExistence type="predicted"/>
<feature type="non-terminal residue" evidence="2">
    <location>
        <position position="312"/>
    </location>
</feature>
<dbReference type="AlphaFoldDB" id="A0A061R3S3"/>
<feature type="compositionally biased region" description="Polar residues" evidence="1">
    <location>
        <begin position="118"/>
        <end position="131"/>
    </location>
</feature>
<feature type="region of interest" description="Disordered" evidence="1">
    <location>
        <begin position="103"/>
        <end position="145"/>
    </location>
</feature>
<gene>
    <name evidence="2" type="ORF">TSPGSL018_16674</name>
</gene>
<accession>A0A061R3S3</accession>
<organism evidence="2">
    <name type="scientific">Tetraselmis sp. GSL018</name>
    <dbReference type="NCBI Taxonomy" id="582737"/>
    <lineage>
        <taxon>Eukaryota</taxon>
        <taxon>Viridiplantae</taxon>
        <taxon>Chlorophyta</taxon>
        <taxon>core chlorophytes</taxon>
        <taxon>Chlorodendrophyceae</taxon>
        <taxon>Chlorodendrales</taxon>
        <taxon>Chlorodendraceae</taxon>
        <taxon>Tetraselmis</taxon>
    </lineage>
</organism>
<reference evidence="2" key="1">
    <citation type="submission" date="2014-05" db="EMBL/GenBank/DDBJ databases">
        <title>The transcriptome of the halophilic microalga Tetraselmis sp. GSL018 isolated from the Great Salt Lake, Utah.</title>
        <authorList>
            <person name="Jinkerson R.E."/>
            <person name="D'Adamo S."/>
            <person name="Posewitz M.C."/>
        </authorList>
    </citation>
    <scope>NUCLEOTIDE SEQUENCE</scope>
    <source>
        <strain evidence="2">GSL018</strain>
    </source>
</reference>
<sequence length="312" mass="33013">MDTTRQASEGEASQDETVLPCLQSDAHDLRAEQHNASLEVCCVCGDWSDWYNNTDSIILCSNERCQAGLDALGESTAAAVHTFCLDPPEKKILPHLQGKYVKTESVNSQRSGIKDSHGGSSEAWSDSSPGCTLSEVGKDGRCSASPTTAAKARASTCAPEKVQRCNPFSAVKRRQSFQRHQPGNPTAWRALSAERGRRPPGRSGQAVRGAGGQAPHPEAEALPVRGVPGPGRAAECHPRRPGPPSCSRTLLGSGRRCRLCCAGGKAAVGGLAFRRPRQRRHCPAPPSPPDPGARGAVGRGGAVARRRLPPAR</sequence>
<dbReference type="EMBL" id="GBEZ01021603">
    <property type="protein sequence ID" value="JAC65156.1"/>
    <property type="molecule type" value="Transcribed_RNA"/>
</dbReference>
<protein>
    <submittedName>
        <fullName evidence="2">Uncharacterized protein</fullName>
    </submittedName>
</protein>
<evidence type="ECO:0000313" key="2">
    <source>
        <dbReference type="EMBL" id="JAC65156.1"/>
    </source>
</evidence>
<feature type="region of interest" description="Disordered" evidence="1">
    <location>
        <begin position="172"/>
        <end position="247"/>
    </location>
</feature>
<evidence type="ECO:0000256" key="1">
    <source>
        <dbReference type="SAM" id="MobiDB-lite"/>
    </source>
</evidence>